<feature type="transmembrane region" description="Helical" evidence="1">
    <location>
        <begin position="138"/>
        <end position="159"/>
    </location>
</feature>
<gene>
    <name evidence="3" type="ORF">ABIA69_002541</name>
</gene>
<organism evidence="3 4">
    <name type="scientific">Lysinibacillus parviboronicapiens</name>
    <dbReference type="NCBI Taxonomy" id="436516"/>
    <lineage>
        <taxon>Bacteria</taxon>
        <taxon>Bacillati</taxon>
        <taxon>Bacillota</taxon>
        <taxon>Bacilli</taxon>
        <taxon>Bacillales</taxon>
        <taxon>Bacillaceae</taxon>
        <taxon>Lysinibacillus</taxon>
    </lineage>
</organism>
<feature type="transmembrane region" description="Helical" evidence="1">
    <location>
        <begin position="20"/>
        <end position="40"/>
    </location>
</feature>
<feature type="transmembrane region" description="Helical" evidence="1">
    <location>
        <begin position="60"/>
        <end position="80"/>
    </location>
</feature>
<evidence type="ECO:0000313" key="3">
    <source>
        <dbReference type="EMBL" id="MET4561382.1"/>
    </source>
</evidence>
<protein>
    <submittedName>
        <fullName evidence="3">Membrane protein</fullName>
    </submittedName>
</protein>
<evidence type="ECO:0000256" key="1">
    <source>
        <dbReference type="SAM" id="Phobius"/>
    </source>
</evidence>
<feature type="domain" description="DUF1648" evidence="2">
    <location>
        <begin position="25"/>
        <end position="70"/>
    </location>
</feature>
<reference evidence="3 4" key="1">
    <citation type="submission" date="2024-06" db="EMBL/GenBank/DDBJ databases">
        <title>Sorghum-associated microbial communities from plants grown in Nebraska, USA.</title>
        <authorList>
            <person name="Schachtman D."/>
        </authorList>
    </citation>
    <scope>NUCLEOTIDE SEQUENCE [LARGE SCALE GENOMIC DNA]</scope>
    <source>
        <strain evidence="3 4">736</strain>
    </source>
</reference>
<proteinExistence type="predicted"/>
<comment type="caution">
    <text evidence="3">The sequence shown here is derived from an EMBL/GenBank/DDBJ whole genome shotgun (WGS) entry which is preliminary data.</text>
</comment>
<evidence type="ECO:0000313" key="4">
    <source>
        <dbReference type="Proteomes" id="UP001549363"/>
    </source>
</evidence>
<dbReference type="Proteomes" id="UP001549363">
    <property type="component" value="Unassembled WGS sequence"/>
</dbReference>
<evidence type="ECO:0000259" key="2">
    <source>
        <dbReference type="Pfam" id="PF07853"/>
    </source>
</evidence>
<keyword evidence="4" id="KW-1185">Reference proteome</keyword>
<dbReference type="InterPro" id="IPR012867">
    <property type="entry name" value="DUF1648"/>
</dbReference>
<dbReference type="EMBL" id="JBEPSB010000010">
    <property type="protein sequence ID" value="MET4561382.1"/>
    <property type="molecule type" value="Genomic_DNA"/>
</dbReference>
<keyword evidence="1" id="KW-0812">Transmembrane</keyword>
<feature type="transmembrane region" description="Helical" evidence="1">
    <location>
        <begin position="115"/>
        <end position="132"/>
    </location>
</feature>
<sequence>MMHRPILKLPKTKYEKMWDYIGGGVFVASILYIVIMWGQIPDEIPAHFNGAGEVNRWGSKIELLILPFMGIFLWVLMGLLEKAPHMHNYPARLNDSNVEAFYLNSRKILNEVKNFCLILFAFISCVMVLIALEKVETLGWWFLPFVLIGTALPIVKGLINSSKIK</sequence>
<keyword evidence="1" id="KW-0472">Membrane</keyword>
<name>A0ABV2PKB4_9BACI</name>
<dbReference type="Pfam" id="PF07853">
    <property type="entry name" value="DUF1648"/>
    <property type="match status" value="1"/>
</dbReference>
<accession>A0ABV2PKB4</accession>
<keyword evidence="1" id="KW-1133">Transmembrane helix</keyword>